<dbReference type="Pfam" id="PF00400">
    <property type="entry name" value="WD40"/>
    <property type="match status" value="4"/>
</dbReference>
<feature type="region of interest" description="Disordered" evidence="4">
    <location>
        <begin position="184"/>
        <end position="203"/>
    </location>
</feature>
<evidence type="ECO:0000313" key="6">
    <source>
        <dbReference type="Proteomes" id="UP000321518"/>
    </source>
</evidence>
<feature type="repeat" description="WD" evidence="3">
    <location>
        <begin position="430"/>
        <end position="469"/>
    </location>
</feature>
<dbReference type="PANTHER" id="PTHR22847:SF637">
    <property type="entry name" value="WD REPEAT DOMAIN 5B"/>
    <property type="match status" value="1"/>
</dbReference>
<feature type="compositionally biased region" description="Low complexity" evidence="4">
    <location>
        <begin position="140"/>
        <end position="161"/>
    </location>
</feature>
<evidence type="ECO:0000256" key="2">
    <source>
        <dbReference type="ARBA" id="ARBA00022737"/>
    </source>
</evidence>
<dbReference type="AlphaFoldDB" id="A0A511KB64"/>
<feature type="repeat" description="WD" evidence="3">
    <location>
        <begin position="348"/>
        <end position="387"/>
    </location>
</feature>
<dbReference type="InterPro" id="IPR020472">
    <property type="entry name" value="WD40_PAC1"/>
</dbReference>
<dbReference type="InterPro" id="IPR001680">
    <property type="entry name" value="WD40_rpt"/>
</dbReference>
<evidence type="ECO:0000313" key="5">
    <source>
        <dbReference type="EMBL" id="GEM07591.1"/>
    </source>
</evidence>
<evidence type="ECO:0000256" key="3">
    <source>
        <dbReference type="PROSITE-ProRule" id="PRU00221"/>
    </source>
</evidence>
<dbReference type="PRINTS" id="PR00320">
    <property type="entry name" value="GPROTEINBRPT"/>
</dbReference>
<dbReference type="PROSITE" id="PS00678">
    <property type="entry name" value="WD_REPEATS_1"/>
    <property type="match status" value="3"/>
</dbReference>
<dbReference type="PROSITE" id="PS50294">
    <property type="entry name" value="WD_REPEATS_REGION"/>
    <property type="match status" value="3"/>
</dbReference>
<evidence type="ECO:0000256" key="4">
    <source>
        <dbReference type="SAM" id="MobiDB-lite"/>
    </source>
</evidence>
<organism evidence="5 6">
    <name type="scientific">Rhodotorula toruloides</name>
    <name type="common">Yeast</name>
    <name type="synonym">Rhodosporidium toruloides</name>
    <dbReference type="NCBI Taxonomy" id="5286"/>
    <lineage>
        <taxon>Eukaryota</taxon>
        <taxon>Fungi</taxon>
        <taxon>Dikarya</taxon>
        <taxon>Basidiomycota</taxon>
        <taxon>Pucciniomycotina</taxon>
        <taxon>Microbotryomycetes</taxon>
        <taxon>Sporidiobolales</taxon>
        <taxon>Sporidiobolaceae</taxon>
        <taxon>Rhodotorula</taxon>
    </lineage>
</organism>
<accession>A0A511KB64</accession>
<dbReference type="GO" id="GO:1990234">
    <property type="term" value="C:transferase complex"/>
    <property type="evidence" value="ECO:0007669"/>
    <property type="project" value="UniProtKB-ARBA"/>
</dbReference>
<dbReference type="SUPFAM" id="SSF50978">
    <property type="entry name" value="WD40 repeat-like"/>
    <property type="match status" value="1"/>
</dbReference>
<dbReference type="CDD" id="cd00200">
    <property type="entry name" value="WD40"/>
    <property type="match status" value="1"/>
</dbReference>
<dbReference type="OrthoDB" id="190105at2759"/>
<protein>
    <submittedName>
        <fullName evidence="5">Uncharacterized protein</fullName>
    </submittedName>
</protein>
<feature type="region of interest" description="Disordered" evidence="4">
    <location>
        <begin position="77"/>
        <end position="117"/>
    </location>
</feature>
<keyword evidence="1 3" id="KW-0853">WD repeat</keyword>
<dbReference type="Gene3D" id="2.130.10.10">
    <property type="entry name" value="YVTN repeat-like/Quinoprotein amine dehydrogenase"/>
    <property type="match status" value="2"/>
</dbReference>
<feature type="repeat" description="WD" evidence="3">
    <location>
        <begin position="276"/>
        <end position="317"/>
    </location>
</feature>
<feature type="compositionally biased region" description="Low complexity" evidence="4">
    <location>
        <begin position="184"/>
        <end position="202"/>
    </location>
</feature>
<dbReference type="Proteomes" id="UP000321518">
    <property type="component" value="Unassembled WGS sequence"/>
</dbReference>
<dbReference type="InterPro" id="IPR015943">
    <property type="entry name" value="WD40/YVTN_repeat-like_dom_sf"/>
</dbReference>
<sequence length="530" mass="56806">MANAFGLVAVDDADAEQAQERQDGVRFRTIGLGTMGLGIGEGNLSFAGLAGHGVAASTVPTPNDASGYPYTRGLAARRSRMTPSPVVVTPPPAPSTSPPNQPPSSTQSSAATGSSGFRSRLTGGFDLSDLRHSLLAVDSIASSSSPNPSATSSHPSPSASPRGFVPRPTRMTTTEALQNILALSSPSHPHFPPSSSVKSAPKPARPFSYKTHFKCAYLTEQAWLRGPGRLLSTQMSADRGIVTSLGYDNEWIVVGMSTSKVHVFEAETGTLCIHTLTGHTSTVRCLRVLDGRPIAVSGSRDGSVRVWDIDKGESVHVLAGHTMSVRAIDICGNRALWNVDTGECLHVFRGHLSQIYSVAFDGLRVITGSLDSTVRVWDAETGKFIALLQGHTSLVGQLHLDPHTGTLVSGGSDGRVIVYSLASYEPLHRINAHKSSVTCLQFDERFIVSGGNDGCIKLWDMRTGAYIRDLAEQSSGIWRVIVRDDKCIVLSRREEPNPIPTAEEPELTVERTLMDVRTFRPSDAELYGRA</sequence>
<reference evidence="5 6" key="1">
    <citation type="submission" date="2019-07" db="EMBL/GenBank/DDBJ databases">
        <title>Rhodotorula toruloides NBRC10032 genome sequencing.</title>
        <authorList>
            <person name="Shida Y."/>
            <person name="Takaku H."/>
            <person name="Ogasawara W."/>
            <person name="Mori K."/>
        </authorList>
    </citation>
    <scope>NUCLEOTIDE SEQUENCE [LARGE SCALE GENOMIC DNA]</scope>
    <source>
        <strain evidence="5 6">NBRC10032</strain>
    </source>
</reference>
<feature type="compositionally biased region" description="Low complexity" evidence="4">
    <location>
        <begin position="103"/>
        <end position="116"/>
    </location>
</feature>
<feature type="compositionally biased region" description="Pro residues" evidence="4">
    <location>
        <begin position="88"/>
        <end position="102"/>
    </location>
</feature>
<name>A0A511KB64_RHOTO</name>
<dbReference type="SMART" id="SM00320">
    <property type="entry name" value="WD40"/>
    <property type="match status" value="5"/>
</dbReference>
<feature type="region of interest" description="Disordered" evidence="4">
    <location>
        <begin position="140"/>
        <end position="168"/>
    </location>
</feature>
<keyword evidence="2" id="KW-0677">Repeat</keyword>
<proteinExistence type="predicted"/>
<dbReference type="InterPro" id="IPR036322">
    <property type="entry name" value="WD40_repeat_dom_sf"/>
</dbReference>
<gene>
    <name evidence="5" type="ORF">Rt10032_c03g1608</name>
</gene>
<dbReference type="EMBL" id="BJWK01000003">
    <property type="protein sequence ID" value="GEM07591.1"/>
    <property type="molecule type" value="Genomic_DNA"/>
</dbReference>
<dbReference type="InterPro" id="IPR019775">
    <property type="entry name" value="WD40_repeat_CS"/>
</dbReference>
<dbReference type="GO" id="GO:0005634">
    <property type="term" value="C:nucleus"/>
    <property type="evidence" value="ECO:0007669"/>
    <property type="project" value="TreeGrafter"/>
</dbReference>
<dbReference type="PROSITE" id="PS50082">
    <property type="entry name" value="WD_REPEATS_2"/>
    <property type="match status" value="4"/>
</dbReference>
<evidence type="ECO:0000256" key="1">
    <source>
        <dbReference type="ARBA" id="ARBA00022574"/>
    </source>
</evidence>
<dbReference type="PANTHER" id="PTHR22847">
    <property type="entry name" value="WD40 REPEAT PROTEIN"/>
    <property type="match status" value="1"/>
</dbReference>
<comment type="caution">
    <text evidence="5">The sequence shown here is derived from an EMBL/GenBank/DDBJ whole genome shotgun (WGS) entry which is preliminary data.</text>
</comment>
<feature type="repeat" description="WD" evidence="3">
    <location>
        <begin position="388"/>
        <end position="429"/>
    </location>
</feature>